<feature type="region of interest" description="Disordered" evidence="6">
    <location>
        <begin position="364"/>
        <end position="385"/>
    </location>
</feature>
<dbReference type="NCBIfam" id="TIGR00374">
    <property type="entry name" value="flippase-like domain"/>
    <property type="match status" value="1"/>
</dbReference>
<evidence type="ECO:0000256" key="1">
    <source>
        <dbReference type="ARBA" id="ARBA00004651"/>
    </source>
</evidence>
<feature type="transmembrane region" description="Helical" evidence="7">
    <location>
        <begin position="280"/>
        <end position="298"/>
    </location>
</feature>
<name>A0A644TNA7_9ZZZZ</name>
<comment type="caution">
    <text evidence="8">The sequence shown here is derived from an EMBL/GenBank/DDBJ whole genome shotgun (WGS) entry which is preliminary data.</text>
</comment>
<dbReference type="PANTHER" id="PTHR37693">
    <property type="entry name" value="PHOSPHATIDYLGLYCEROL LYSYLTRANSFERASE"/>
    <property type="match status" value="1"/>
</dbReference>
<keyword evidence="4 7" id="KW-1133">Transmembrane helix</keyword>
<evidence type="ECO:0000313" key="8">
    <source>
        <dbReference type="EMBL" id="MPL67822.1"/>
    </source>
</evidence>
<keyword evidence="5 7" id="KW-0472">Membrane</keyword>
<feature type="transmembrane region" description="Helical" evidence="7">
    <location>
        <begin position="318"/>
        <end position="345"/>
    </location>
</feature>
<evidence type="ECO:0000256" key="5">
    <source>
        <dbReference type="ARBA" id="ARBA00023136"/>
    </source>
</evidence>
<reference evidence="8" key="1">
    <citation type="submission" date="2019-08" db="EMBL/GenBank/DDBJ databases">
        <authorList>
            <person name="Kucharzyk K."/>
            <person name="Murdoch R.W."/>
            <person name="Higgins S."/>
            <person name="Loffler F."/>
        </authorList>
    </citation>
    <scope>NUCLEOTIDE SEQUENCE</scope>
</reference>
<feature type="transmembrane region" description="Helical" evidence="7">
    <location>
        <begin position="92"/>
        <end position="114"/>
    </location>
</feature>
<dbReference type="InterPro" id="IPR022791">
    <property type="entry name" value="L-PG_synthase/AglD"/>
</dbReference>
<gene>
    <name evidence="8" type="ORF">SDC9_13525</name>
</gene>
<evidence type="ECO:0008006" key="9">
    <source>
        <dbReference type="Google" id="ProtNLM"/>
    </source>
</evidence>
<keyword evidence="3 7" id="KW-0812">Transmembrane</keyword>
<evidence type="ECO:0000256" key="7">
    <source>
        <dbReference type="SAM" id="Phobius"/>
    </source>
</evidence>
<evidence type="ECO:0000256" key="6">
    <source>
        <dbReference type="SAM" id="MobiDB-lite"/>
    </source>
</evidence>
<dbReference type="EMBL" id="VSSQ01000038">
    <property type="protein sequence ID" value="MPL67822.1"/>
    <property type="molecule type" value="Genomic_DNA"/>
</dbReference>
<protein>
    <recommendedName>
        <fullName evidence="9">Lysylphosphatidylglycerol synthase TM region</fullName>
    </recommendedName>
</protein>
<feature type="transmembrane region" description="Helical" evidence="7">
    <location>
        <begin position="21"/>
        <end position="40"/>
    </location>
</feature>
<evidence type="ECO:0000256" key="2">
    <source>
        <dbReference type="ARBA" id="ARBA00022475"/>
    </source>
</evidence>
<feature type="transmembrane region" description="Helical" evidence="7">
    <location>
        <begin position="52"/>
        <end position="71"/>
    </location>
</feature>
<sequence>MISKPGKPGVQRSEDHGMLKRIAIAVAAGLAINVFIGLLMDAEELLEALRRTSLALLFLPFALIFLVFAVDSLRFKMVFSRFRIRISFRDSFFNNMSGYFFSCITPGSVGGQPFQVLHFSKLGIDSAVASNVVFSRLIEGNIVQLVIVALFFHKGIRMMAILGKGAYLLSAGMVATIILTFVLTLSFLNPHFLGVLALRMEKSRLGRLIARITKNPSWAENIYAWSQELKQGFKTLWHNNTETMLLDVLGMATAQIIWAFSLYIPLSILTQTRPPFPDFLLSYTLCGLISLFVPTPGASGSVEASYLLVMGTLTGRPAATLSAILIWRLSTYYLHLLVGGIQYFVSKVPREVYKKDARGILRRIRSSHQHPGEEGAQSGNKRDEQ</sequence>
<evidence type="ECO:0000256" key="4">
    <source>
        <dbReference type="ARBA" id="ARBA00022989"/>
    </source>
</evidence>
<dbReference type="GO" id="GO:0005886">
    <property type="term" value="C:plasma membrane"/>
    <property type="evidence" value="ECO:0007669"/>
    <property type="project" value="UniProtKB-SubCell"/>
</dbReference>
<dbReference type="PANTHER" id="PTHR37693:SF1">
    <property type="entry name" value="INTEGRAL MEMBRANE PROTEIN"/>
    <property type="match status" value="1"/>
</dbReference>
<proteinExistence type="predicted"/>
<feature type="transmembrane region" description="Helical" evidence="7">
    <location>
        <begin position="134"/>
        <end position="153"/>
    </location>
</feature>
<organism evidence="8">
    <name type="scientific">bioreactor metagenome</name>
    <dbReference type="NCBI Taxonomy" id="1076179"/>
    <lineage>
        <taxon>unclassified sequences</taxon>
        <taxon>metagenomes</taxon>
        <taxon>ecological metagenomes</taxon>
    </lineage>
</organism>
<comment type="subcellular location">
    <subcellularLocation>
        <location evidence="1">Cell membrane</location>
        <topology evidence="1">Multi-pass membrane protein</topology>
    </subcellularLocation>
</comment>
<dbReference type="Pfam" id="PF03706">
    <property type="entry name" value="LPG_synthase_TM"/>
    <property type="match status" value="1"/>
</dbReference>
<keyword evidence="2" id="KW-1003">Cell membrane</keyword>
<evidence type="ECO:0000256" key="3">
    <source>
        <dbReference type="ARBA" id="ARBA00022692"/>
    </source>
</evidence>
<accession>A0A644TNA7</accession>
<feature type="transmembrane region" description="Helical" evidence="7">
    <location>
        <begin position="248"/>
        <end position="268"/>
    </location>
</feature>
<dbReference type="AlphaFoldDB" id="A0A644TNA7"/>
<feature type="transmembrane region" description="Helical" evidence="7">
    <location>
        <begin position="165"/>
        <end position="188"/>
    </location>
</feature>